<dbReference type="InterPro" id="IPR003439">
    <property type="entry name" value="ABC_transporter-like_ATP-bd"/>
</dbReference>
<evidence type="ECO:0000256" key="4">
    <source>
        <dbReference type="ARBA" id="ARBA00022840"/>
    </source>
</evidence>
<dbReference type="InterPro" id="IPR003593">
    <property type="entry name" value="AAA+_ATPase"/>
</dbReference>
<dbReference type="GO" id="GO:0016887">
    <property type="term" value="F:ATP hydrolysis activity"/>
    <property type="evidence" value="ECO:0007669"/>
    <property type="project" value="InterPro"/>
</dbReference>
<evidence type="ECO:0000313" key="6">
    <source>
        <dbReference type="EMBL" id="GHC46544.1"/>
    </source>
</evidence>
<dbReference type="RefSeq" id="WP_189567950.1">
    <property type="nucleotide sequence ID" value="NZ_BMXI01000003.1"/>
</dbReference>
<keyword evidence="4 6" id="KW-0067">ATP-binding</keyword>
<dbReference type="EMBL" id="BMXI01000003">
    <property type="protein sequence ID" value="GHC46544.1"/>
    <property type="molecule type" value="Genomic_DNA"/>
</dbReference>
<dbReference type="Gene3D" id="3.40.50.300">
    <property type="entry name" value="P-loop containing nucleotide triphosphate hydrolases"/>
    <property type="match status" value="1"/>
</dbReference>
<dbReference type="PANTHER" id="PTHR42734:SF5">
    <property type="entry name" value="IRON TRANSPORT SYSTEM ATP-BINDING PROTEIN HI_0361-RELATED"/>
    <property type="match status" value="1"/>
</dbReference>
<dbReference type="PROSITE" id="PS00211">
    <property type="entry name" value="ABC_TRANSPORTER_1"/>
    <property type="match status" value="1"/>
</dbReference>
<evidence type="ECO:0000256" key="3">
    <source>
        <dbReference type="ARBA" id="ARBA00022741"/>
    </source>
</evidence>
<keyword evidence="2" id="KW-0813">Transport</keyword>
<dbReference type="Pfam" id="PF00005">
    <property type="entry name" value="ABC_tran"/>
    <property type="match status" value="1"/>
</dbReference>
<dbReference type="SMART" id="SM00382">
    <property type="entry name" value="AAA"/>
    <property type="match status" value="1"/>
</dbReference>
<dbReference type="GO" id="GO:0005524">
    <property type="term" value="F:ATP binding"/>
    <property type="evidence" value="ECO:0007669"/>
    <property type="project" value="UniProtKB-KW"/>
</dbReference>
<proteinExistence type="inferred from homology"/>
<reference evidence="6" key="1">
    <citation type="journal article" date="2014" name="Int. J. Syst. Evol. Microbiol.">
        <title>Complete genome sequence of Corynebacterium casei LMG S-19264T (=DSM 44701T), isolated from a smear-ripened cheese.</title>
        <authorList>
            <consortium name="US DOE Joint Genome Institute (JGI-PGF)"/>
            <person name="Walter F."/>
            <person name="Albersmeier A."/>
            <person name="Kalinowski J."/>
            <person name="Ruckert C."/>
        </authorList>
    </citation>
    <scope>NUCLEOTIDE SEQUENCE</scope>
    <source>
        <strain evidence="6">KCTC 12988</strain>
    </source>
</reference>
<evidence type="ECO:0000256" key="1">
    <source>
        <dbReference type="ARBA" id="ARBA00005417"/>
    </source>
</evidence>
<accession>A0A918TGG0</accession>
<dbReference type="FunFam" id="3.40.50.300:FF:000134">
    <property type="entry name" value="Iron-enterobactin ABC transporter ATP-binding protein"/>
    <property type="match status" value="1"/>
</dbReference>
<dbReference type="PROSITE" id="PS50893">
    <property type="entry name" value="ABC_TRANSPORTER_2"/>
    <property type="match status" value="1"/>
</dbReference>
<evidence type="ECO:0000313" key="7">
    <source>
        <dbReference type="Proteomes" id="UP000644507"/>
    </source>
</evidence>
<dbReference type="AlphaFoldDB" id="A0A918TGG0"/>
<sequence>MSECCDHHYEPGHSPHRLEVEGLCVTYGSVTALCEVDFATTCGNRLALLGPNGAGKSTLIRTLAGLLKAEHGSILWRGQALTGSTREIAYLPQLDRHREGFPVTVREVVAMGRLPHVGFWKASRKIDEEKVEEAIAVMRLEDLAHRQIDALSGGQRQRAFLARALAQEAHIVMLDEPFTGLDVESGAELAETLKDLGTRGHLVIASHHNLATVEAIFDQALVMKKRQVAFGEVSEVMARVEVREVLGLQKGELHV</sequence>
<feature type="domain" description="ABC transporter" evidence="5">
    <location>
        <begin position="18"/>
        <end position="250"/>
    </location>
</feature>
<keyword evidence="7" id="KW-1185">Reference proteome</keyword>
<comment type="caution">
    <text evidence="6">The sequence shown here is derived from an EMBL/GenBank/DDBJ whole genome shotgun (WGS) entry which is preliminary data.</text>
</comment>
<organism evidence="6 7">
    <name type="scientific">Roseibacillus persicicus</name>
    <dbReference type="NCBI Taxonomy" id="454148"/>
    <lineage>
        <taxon>Bacteria</taxon>
        <taxon>Pseudomonadati</taxon>
        <taxon>Verrucomicrobiota</taxon>
        <taxon>Verrucomicrobiia</taxon>
        <taxon>Verrucomicrobiales</taxon>
        <taxon>Verrucomicrobiaceae</taxon>
        <taxon>Roseibacillus</taxon>
    </lineage>
</organism>
<dbReference type="CDD" id="cd03235">
    <property type="entry name" value="ABC_Metallic_Cations"/>
    <property type="match status" value="1"/>
</dbReference>
<dbReference type="Proteomes" id="UP000644507">
    <property type="component" value="Unassembled WGS sequence"/>
</dbReference>
<protein>
    <submittedName>
        <fullName evidence="6">Manganese ABC transporter ATP-binding protein</fullName>
    </submittedName>
</protein>
<evidence type="ECO:0000256" key="2">
    <source>
        <dbReference type="ARBA" id="ARBA00022448"/>
    </source>
</evidence>
<dbReference type="SUPFAM" id="SSF52540">
    <property type="entry name" value="P-loop containing nucleoside triphosphate hydrolases"/>
    <property type="match status" value="1"/>
</dbReference>
<dbReference type="InterPro" id="IPR027417">
    <property type="entry name" value="P-loop_NTPase"/>
</dbReference>
<dbReference type="InterPro" id="IPR017871">
    <property type="entry name" value="ABC_transporter-like_CS"/>
</dbReference>
<dbReference type="InterPro" id="IPR050153">
    <property type="entry name" value="Metal_Ion_Import_ABC"/>
</dbReference>
<name>A0A918TGG0_9BACT</name>
<comment type="similarity">
    <text evidence="1">Belongs to the ABC transporter superfamily.</text>
</comment>
<gene>
    <name evidence="6" type="ORF">GCM10007100_10220</name>
</gene>
<dbReference type="PANTHER" id="PTHR42734">
    <property type="entry name" value="METAL TRANSPORT SYSTEM ATP-BINDING PROTEIN TM_0124-RELATED"/>
    <property type="match status" value="1"/>
</dbReference>
<keyword evidence="3" id="KW-0547">Nucleotide-binding</keyword>
<reference evidence="6" key="2">
    <citation type="submission" date="2020-09" db="EMBL/GenBank/DDBJ databases">
        <authorList>
            <person name="Sun Q."/>
            <person name="Kim S."/>
        </authorList>
    </citation>
    <scope>NUCLEOTIDE SEQUENCE</scope>
    <source>
        <strain evidence="6">KCTC 12988</strain>
    </source>
</reference>
<evidence type="ECO:0000259" key="5">
    <source>
        <dbReference type="PROSITE" id="PS50893"/>
    </source>
</evidence>